<sequence>MASYYGKDDFVTGSDLSDFSDISEDDFQVNDLSGNSSESEDDGCQYCICGRPSTTEMIACDDDQCTVVWWHYVCAGVSPSDIPDGSWICSRCRPSTSSGSQDQRQSEDLPALASSSEAGSSKKARKSQVSTGKINKASQDQQKSIPKPDQNEVFPASASSSVAVSSKKAGKSQKSTDRSDKASKDHKEKSMPKPEFVSSTAAPERPKPRFQVGDAQQRASEYFLAAFERVKKHPVFCSNYPIAMCLMSLIVNLSTASESQEFKDFCTATVSSLWIVVTAGDKKKLKPESYELMWHCFHKFRLNSIEKWKSFLVSLNLYSDGQHTHIAYQYLLQAVVELMLKDRNEFDLPRKQISDVDTKTISKEEEQVLRYVAGYVPYSLYKQFNRQINTSAKIFCHFLKSWQACPSDTAKTFLEYTNQWVKAQNRGGLFHVSDGVYLLFRTMEIQTRKILSIANLEIFPRCNIQSLVIDQIQAHPRVQTYWCSLTQGKISGANSDKLLNIVIKKWIKIRTKSFLNVYLSLKKASGAHVSKKSEKALRKDL</sequence>
<dbReference type="GO" id="GO:0008270">
    <property type="term" value="F:zinc ion binding"/>
    <property type="evidence" value="ECO:0007669"/>
    <property type="project" value="UniProtKB-KW"/>
</dbReference>
<feature type="site" description="Histone H3K4me3 binding" evidence="8">
    <location>
        <position position="61"/>
    </location>
</feature>
<keyword evidence="5 9" id="KW-0862">Zinc</keyword>
<keyword evidence="6" id="KW-0156">Chromatin regulator</keyword>
<dbReference type="RefSeq" id="XP_022107677.1">
    <property type="nucleotide sequence ID" value="XM_022251985.1"/>
</dbReference>
<evidence type="ECO:0000313" key="13">
    <source>
        <dbReference type="Proteomes" id="UP000694845"/>
    </source>
</evidence>
<dbReference type="InterPro" id="IPR011011">
    <property type="entry name" value="Znf_FYVE_PHD"/>
</dbReference>
<dbReference type="KEGG" id="aplc:110988470"/>
<evidence type="ECO:0000256" key="9">
    <source>
        <dbReference type="PIRSR" id="PIRSR628651-51"/>
    </source>
</evidence>
<feature type="binding site" evidence="9">
    <location>
        <position position="71"/>
    </location>
    <ligand>
        <name>Zn(2+)</name>
        <dbReference type="ChEBI" id="CHEBI:29105"/>
        <label>1</label>
    </ligand>
</feature>
<evidence type="ECO:0000256" key="1">
    <source>
        <dbReference type="ARBA" id="ARBA00004123"/>
    </source>
</evidence>
<dbReference type="InterPro" id="IPR028651">
    <property type="entry name" value="ING_fam"/>
</dbReference>
<dbReference type="GeneID" id="110988470"/>
<feature type="site" description="Histone H3K4me3 binding" evidence="8">
    <location>
        <position position="69"/>
    </location>
</feature>
<dbReference type="Gene3D" id="3.30.40.10">
    <property type="entry name" value="Zinc/RING finger domain, C3HC4 (zinc finger)"/>
    <property type="match status" value="1"/>
</dbReference>
<feature type="binding site" evidence="9">
    <location>
        <position position="60"/>
    </location>
    <ligand>
        <name>Zn(2+)</name>
        <dbReference type="ChEBI" id="CHEBI:29105"/>
        <label>2</label>
    </ligand>
</feature>
<evidence type="ECO:0000313" key="14">
    <source>
        <dbReference type="RefSeq" id="XP_022107677.1"/>
    </source>
</evidence>
<evidence type="ECO:0000256" key="11">
    <source>
        <dbReference type="SAM" id="MobiDB-lite"/>
    </source>
</evidence>
<gene>
    <name evidence="14" type="primary">LOC110988470</name>
</gene>
<reference evidence="14" key="1">
    <citation type="submission" date="2025-08" db="UniProtKB">
        <authorList>
            <consortium name="RefSeq"/>
        </authorList>
    </citation>
    <scope>IDENTIFICATION</scope>
</reference>
<dbReference type="PANTHER" id="PTHR10333">
    <property type="entry name" value="INHIBITOR OF GROWTH PROTEIN"/>
    <property type="match status" value="1"/>
</dbReference>
<evidence type="ECO:0000256" key="6">
    <source>
        <dbReference type="ARBA" id="ARBA00022853"/>
    </source>
</evidence>
<evidence type="ECO:0000256" key="7">
    <source>
        <dbReference type="ARBA" id="ARBA00023242"/>
    </source>
</evidence>
<feature type="binding site" evidence="9">
    <location>
        <position position="89"/>
    </location>
    <ligand>
        <name>Zn(2+)</name>
        <dbReference type="ChEBI" id="CHEBI:29105"/>
        <label>2</label>
    </ligand>
</feature>
<dbReference type="OrthoDB" id="6096421at2759"/>
<dbReference type="InterPro" id="IPR019786">
    <property type="entry name" value="Zinc_finger_PHD-type_CS"/>
</dbReference>
<feature type="binding site" evidence="9">
    <location>
        <position position="47"/>
    </location>
    <ligand>
        <name>Zn(2+)</name>
        <dbReference type="ChEBI" id="CHEBI:29105"/>
        <label>1</label>
    </ligand>
</feature>
<keyword evidence="3 9" id="KW-0479">Metal-binding</keyword>
<evidence type="ECO:0000256" key="4">
    <source>
        <dbReference type="ARBA" id="ARBA00022771"/>
    </source>
</evidence>
<feature type="binding site" evidence="9">
    <location>
        <position position="49"/>
    </location>
    <ligand>
        <name>Zn(2+)</name>
        <dbReference type="ChEBI" id="CHEBI:29105"/>
        <label>1</label>
    </ligand>
</feature>
<keyword evidence="7" id="KW-0539">Nucleus</keyword>
<dbReference type="PANTHER" id="PTHR10333:SF42">
    <property type="entry name" value="INHIBITOR OF GROWTH PROTEIN 5"/>
    <property type="match status" value="1"/>
</dbReference>
<comment type="similarity">
    <text evidence="2">Belongs to the ING family.</text>
</comment>
<proteinExistence type="inferred from homology"/>
<feature type="site" description="Histone H3K4me3 binding" evidence="8">
    <location>
        <position position="46"/>
    </location>
</feature>
<feature type="compositionally biased region" description="Low complexity" evidence="11">
    <location>
        <begin position="156"/>
        <end position="167"/>
    </location>
</feature>
<dbReference type="InterPro" id="IPR001965">
    <property type="entry name" value="Znf_PHD"/>
</dbReference>
<feature type="compositionally biased region" description="Basic and acidic residues" evidence="11">
    <location>
        <begin position="174"/>
        <end position="192"/>
    </location>
</feature>
<feature type="compositionally biased region" description="Polar residues" evidence="11">
    <location>
        <begin position="128"/>
        <end position="144"/>
    </location>
</feature>
<dbReference type="InterPro" id="IPR019787">
    <property type="entry name" value="Znf_PHD-finger"/>
</dbReference>
<dbReference type="Proteomes" id="UP000694845">
    <property type="component" value="Unplaced"/>
</dbReference>
<evidence type="ECO:0000256" key="10">
    <source>
        <dbReference type="PROSITE-ProRule" id="PRU00146"/>
    </source>
</evidence>
<feature type="compositionally biased region" description="Polar residues" evidence="11">
    <location>
        <begin position="93"/>
        <end position="103"/>
    </location>
</feature>
<feature type="binding site" evidence="9">
    <location>
        <position position="65"/>
    </location>
    <ligand>
        <name>Zn(2+)</name>
        <dbReference type="ChEBI" id="CHEBI:29105"/>
        <label>2</label>
    </ligand>
</feature>
<evidence type="ECO:0000256" key="5">
    <source>
        <dbReference type="ARBA" id="ARBA00022833"/>
    </source>
</evidence>
<protein>
    <submittedName>
        <fullName evidence="14">Uncharacterized protein LOC110988470 isoform X1</fullName>
    </submittedName>
</protein>
<organism evidence="13 14">
    <name type="scientific">Acanthaster planci</name>
    <name type="common">Crown-of-thorns starfish</name>
    <dbReference type="NCBI Taxonomy" id="133434"/>
    <lineage>
        <taxon>Eukaryota</taxon>
        <taxon>Metazoa</taxon>
        <taxon>Echinodermata</taxon>
        <taxon>Eleutherozoa</taxon>
        <taxon>Asterozoa</taxon>
        <taxon>Asteroidea</taxon>
        <taxon>Valvatacea</taxon>
        <taxon>Valvatida</taxon>
        <taxon>Acanthasteridae</taxon>
        <taxon>Acanthaster</taxon>
    </lineage>
</organism>
<dbReference type="SMART" id="SM00249">
    <property type="entry name" value="PHD"/>
    <property type="match status" value="1"/>
</dbReference>
<evidence type="ECO:0000256" key="2">
    <source>
        <dbReference type="ARBA" id="ARBA00010210"/>
    </source>
</evidence>
<accession>A0A8B7ZRH7</accession>
<dbReference type="PROSITE" id="PS50016">
    <property type="entry name" value="ZF_PHD_2"/>
    <property type="match status" value="1"/>
</dbReference>
<name>A0A8B7ZRH7_ACAPL</name>
<feature type="region of interest" description="Disordered" evidence="11">
    <location>
        <begin position="93"/>
        <end position="212"/>
    </location>
</feature>
<feature type="site" description="Histone H3K4me3 binding" evidence="8">
    <location>
        <position position="57"/>
    </location>
</feature>
<feature type="domain" description="PHD-type" evidence="12">
    <location>
        <begin position="44"/>
        <end position="95"/>
    </location>
</feature>
<feature type="binding site" evidence="9">
    <location>
        <position position="74"/>
    </location>
    <ligand>
        <name>Zn(2+)</name>
        <dbReference type="ChEBI" id="CHEBI:29105"/>
        <label>1</label>
    </ligand>
</feature>
<evidence type="ECO:0000259" key="12">
    <source>
        <dbReference type="PROSITE" id="PS50016"/>
    </source>
</evidence>
<keyword evidence="4 10" id="KW-0863">Zinc-finger</keyword>
<comment type="subcellular location">
    <subcellularLocation>
        <location evidence="1">Nucleus</location>
    </subcellularLocation>
</comment>
<feature type="binding site" evidence="9">
    <location>
        <position position="92"/>
    </location>
    <ligand>
        <name>Zn(2+)</name>
        <dbReference type="ChEBI" id="CHEBI:29105"/>
        <label>2</label>
    </ligand>
</feature>
<evidence type="ECO:0000256" key="3">
    <source>
        <dbReference type="ARBA" id="ARBA00022723"/>
    </source>
</evidence>
<dbReference type="SUPFAM" id="SSF57903">
    <property type="entry name" value="FYVE/PHD zinc finger"/>
    <property type="match status" value="1"/>
</dbReference>
<dbReference type="PROSITE" id="PS01359">
    <property type="entry name" value="ZF_PHD_1"/>
    <property type="match status" value="1"/>
</dbReference>
<dbReference type="InterPro" id="IPR013083">
    <property type="entry name" value="Znf_RING/FYVE/PHD"/>
</dbReference>
<evidence type="ECO:0000256" key="8">
    <source>
        <dbReference type="PIRSR" id="PIRSR628651-50"/>
    </source>
</evidence>
<dbReference type="GO" id="GO:0006325">
    <property type="term" value="P:chromatin organization"/>
    <property type="evidence" value="ECO:0007669"/>
    <property type="project" value="UniProtKB-KW"/>
</dbReference>
<keyword evidence="13" id="KW-1185">Reference proteome</keyword>
<dbReference type="GO" id="GO:0005634">
    <property type="term" value="C:nucleus"/>
    <property type="evidence" value="ECO:0007669"/>
    <property type="project" value="UniProtKB-SubCell"/>
</dbReference>
<dbReference type="AlphaFoldDB" id="A0A8B7ZRH7"/>